<sequence length="150" mass="17379">MVVVQSDTVNTVQSLPRLSYNTSTKKAQLKRRLRHKHFVYSSNIRPEKVREGAKFLSQTGTLYKSFNVKYNLNWTESFDEISEEDQTTHYNDAPGETTEDTTVNIENVNVDSEDEWEEDKNDENIAGSTYTLLTPLDFFETNEKDLVYGH</sequence>
<reference evidence="1 2" key="1">
    <citation type="submission" date="2020-06" db="EMBL/GenBank/DDBJ databases">
        <authorList>
            <person name="Li R."/>
            <person name="Bekaert M."/>
        </authorList>
    </citation>
    <scope>NUCLEOTIDE SEQUENCE [LARGE SCALE GENOMIC DNA]</scope>
    <source>
        <strain evidence="2">wild</strain>
    </source>
</reference>
<evidence type="ECO:0000313" key="1">
    <source>
        <dbReference type="EMBL" id="CAC5384754.1"/>
    </source>
</evidence>
<evidence type="ECO:0000313" key="2">
    <source>
        <dbReference type="Proteomes" id="UP000507470"/>
    </source>
</evidence>
<accession>A0A6J8BPN3</accession>
<organism evidence="1 2">
    <name type="scientific">Mytilus coruscus</name>
    <name type="common">Sea mussel</name>
    <dbReference type="NCBI Taxonomy" id="42192"/>
    <lineage>
        <taxon>Eukaryota</taxon>
        <taxon>Metazoa</taxon>
        <taxon>Spiralia</taxon>
        <taxon>Lophotrochozoa</taxon>
        <taxon>Mollusca</taxon>
        <taxon>Bivalvia</taxon>
        <taxon>Autobranchia</taxon>
        <taxon>Pteriomorphia</taxon>
        <taxon>Mytilida</taxon>
        <taxon>Mytiloidea</taxon>
        <taxon>Mytilidae</taxon>
        <taxon>Mytilinae</taxon>
        <taxon>Mytilus</taxon>
    </lineage>
</organism>
<dbReference type="EMBL" id="CACVKT020003644">
    <property type="protein sequence ID" value="CAC5384754.1"/>
    <property type="molecule type" value="Genomic_DNA"/>
</dbReference>
<name>A0A6J8BPN3_MYTCO</name>
<dbReference type="AlphaFoldDB" id="A0A6J8BPN3"/>
<protein>
    <submittedName>
        <fullName evidence="1">Uncharacterized protein</fullName>
    </submittedName>
</protein>
<keyword evidence="2" id="KW-1185">Reference proteome</keyword>
<gene>
    <name evidence="1" type="ORF">MCOR_20365</name>
</gene>
<proteinExistence type="predicted"/>
<dbReference type="Proteomes" id="UP000507470">
    <property type="component" value="Unassembled WGS sequence"/>
</dbReference>